<dbReference type="Pfam" id="PF05193">
    <property type="entry name" value="Peptidase_M16_C"/>
    <property type="match status" value="2"/>
</dbReference>
<dbReference type="Pfam" id="PF00675">
    <property type="entry name" value="Peptidase_M16"/>
    <property type="match status" value="2"/>
</dbReference>
<gene>
    <name evidence="6" type="ORF">NB063_13385</name>
</gene>
<feature type="domain" description="Peptidase M16 C-terminal" evidence="5">
    <location>
        <begin position="185"/>
        <end position="358"/>
    </location>
</feature>
<feature type="domain" description="Peptidase M16 N-terminal" evidence="4">
    <location>
        <begin position="33"/>
        <end position="173"/>
    </location>
</feature>
<dbReference type="PANTHER" id="PTHR11851">
    <property type="entry name" value="METALLOPROTEASE"/>
    <property type="match status" value="1"/>
</dbReference>
<proteinExistence type="inferred from homology"/>
<evidence type="ECO:0000256" key="2">
    <source>
        <dbReference type="ARBA" id="ARBA00007261"/>
    </source>
</evidence>
<feature type="domain" description="Peptidase M16 C-terminal" evidence="5">
    <location>
        <begin position="639"/>
        <end position="818"/>
    </location>
</feature>
<comment type="cofactor">
    <cofactor evidence="1">
        <name>Zn(2+)</name>
        <dbReference type="ChEBI" id="CHEBI:29105"/>
    </cofactor>
</comment>
<evidence type="ECO:0000256" key="3">
    <source>
        <dbReference type="RuleBase" id="RU004447"/>
    </source>
</evidence>
<comment type="similarity">
    <text evidence="2 3">Belongs to the peptidase M16 family.</text>
</comment>
<evidence type="ECO:0000259" key="4">
    <source>
        <dbReference type="Pfam" id="PF00675"/>
    </source>
</evidence>
<evidence type="ECO:0000259" key="5">
    <source>
        <dbReference type="Pfam" id="PF05193"/>
    </source>
</evidence>
<dbReference type="InterPro" id="IPR007863">
    <property type="entry name" value="Peptidase_M16_C"/>
</dbReference>
<evidence type="ECO:0000313" key="7">
    <source>
        <dbReference type="Proteomes" id="UP001202961"/>
    </source>
</evidence>
<dbReference type="InterPro" id="IPR011249">
    <property type="entry name" value="Metalloenz_LuxS/M16"/>
</dbReference>
<keyword evidence="7" id="KW-1185">Reference proteome</keyword>
<sequence>MAETDTLPKMLRSVEGISQYELDNGVQILLFPDDSKEVVTVNMTIFVGSRHEGYGEAGMAHLLEHMLFKGTPTHPEVPKALTQRGARFNGTTWMDRTNYYETLPASEDNLEFAINLEADRLVNSYIRGEDLASEMTVVRNEFERGENSPTRVLMQRIEAAAFDWHNYGKSTIGNQSDIERVPVVKLREFYRKYYRPDNVMVIVAGKFDPDHALATIQNAFGPIPVPDKPIDETYTVEPAKDGERTVVLRRVGEIQSVGAAYHIPAGSHPEYAAVKALTVVLGDEPSGRLYKEMVETKIASNVYAMAFGFRDPGLLMTIVEAPVEQSIEQVRAKLIDILEDSWDQNPITDAEVERAKAQILKQREMASTDTDKIAVTLSDWAAQGDWRLYFLYRDAVEALTADQVRAVAKKYLVRNNRTVGLFIPSDESERVRIPESPDLNILLKDYKGREAVAAGESFDPDPLAIEKRVLRGDLVGGITYALLPKRTRGDSVSLKLTIRFGTPDTLKERMGAVELLGLLMARGTTEMTYQELQDEYTRLKADVSIYTLMGLLQVDVTTKQENLEKVIALVSEVIKTPRLDETELELIRRQIVTSMQQSRTEPSVVAPRNVRRALAPYSKDDIRYEMTIDEEIAMYEEATIEQIRELHADFLGNQAGELSVVGNFEPATVLTAFQSELEGWTTDQPYVRIDRPAHPEIPGQLEILETPDKSNAFMYSSQQYSLSDMDPEYAALTLGNFILGGGSLSSRLADRVRQQEGLSYGVRSGVSPRPKDHRVDMTIYAITNPGNKDKLMNVIREEIDRLINDGVTQDELNAAKQSYLQAARISRTGDPTLASMLLMNMFTNRTLADVAKHEQQIQDATVEDVNAAIRKFIDPDKLVTAIAGDFANLPETE</sequence>
<accession>A0ABT0U3Z3</accession>
<dbReference type="InterPro" id="IPR050361">
    <property type="entry name" value="MPP/UQCRC_Complex"/>
</dbReference>
<evidence type="ECO:0000256" key="1">
    <source>
        <dbReference type="ARBA" id="ARBA00001947"/>
    </source>
</evidence>
<dbReference type="InterPro" id="IPR001431">
    <property type="entry name" value="Pept_M16_Zn_BS"/>
</dbReference>
<dbReference type="SUPFAM" id="SSF63411">
    <property type="entry name" value="LuxS/MPP-like metallohydrolase"/>
    <property type="match status" value="4"/>
</dbReference>
<feature type="domain" description="Peptidase M16 N-terminal" evidence="4">
    <location>
        <begin position="483"/>
        <end position="612"/>
    </location>
</feature>
<dbReference type="PANTHER" id="PTHR11851:SF49">
    <property type="entry name" value="MITOCHONDRIAL-PROCESSING PEPTIDASE SUBUNIT ALPHA"/>
    <property type="match status" value="1"/>
</dbReference>
<dbReference type="EMBL" id="JAMQBK010000035">
    <property type="protein sequence ID" value="MCM2371598.1"/>
    <property type="molecule type" value="Genomic_DNA"/>
</dbReference>
<name>A0ABT0U3Z3_9BACT</name>
<comment type="caution">
    <text evidence="6">The sequence shown here is derived from an EMBL/GenBank/DDBJ whole genome shotgun (WGS) entry which is preliminary data.</text>
</comment>
<reference evidence="6 7" key="1">
    <citation type="journal article" date="2022" name="Syst. Appl. Microbiol.">
        <title>Rhodopirellula aestuarii sp. nov., a novel member of the genus Rhodopirellula isolated from brackish sediments collected in the Tagus River estuary, Portugal.</title>
        <authorList>
            <person name="Vitorino I.R."/>
            <person name="Klimek D."/>
            <person name="Calusinska M."/>
            <person name="Lobo-da-Cunha A."/>
            <person name="Vasconcelos V."/>
            <person name="Lage O.M."/>
        </authorList>
    </citation>
    <scope>NUCLEOTIDE SEQUENCE [LARGE SCALE GENOMIC DNA]</scope>
    <source>
        <strain evidence="6 7">ICT_H3.1</strain>
    </source>
</reference>
<protein>
    <submittedName>
        <fullName evidence="6">Insulinase family protein</fullName>
    </submittedName>
</protein>
<organism evidence="6 7">
    <name type="scientific">Aporhodopirellula aestuarii</name>
    <dbReference type="NCBI Taxonomy" id="2950107"/>
    <lineage>
        <taxon>Bacteria</taxon>
        <taxon>Pseudomonadati</taxon>
        <taxon>Planctomycetota</taxon>
        <taxon>Planctomycetia</taxon>
        <taxon>Pirellulales</taxon>
        <taxon>Pirellulaceae</taxon>
        <taxon>Aporhodopirellula</taxon>
    </lineage>
</organism>
<dbReference type="Gene3D" id="3.30.830.10">
    <property type="entry name" value="Metalloenzyme, LuxS/M16 peptidase-like"/>
    <property type="match status" value="4"/>
</dbReference>
<dbReference type="PROSITE" id="PS00143">
    <property type="entry name" value="INSULINASE"/>
    <property type="match status" value="1"/>
</dbReference>
<evidence type="ECO:0000313" key="6">
    <source>
        <dbReference type="EMBL" id="MCM2371598.1"/>
    </source>
</evidence>
<dbReference type="InterPro" id="IPR011765">
    <property type="entry name" value="Pept_M16_N"/>
</dbReference>
<dbReference type="Proteomes" id="UP001202961">
    <property type="component" value="Unassembled WGS sequence"/>
</dbReference>